<gene>
    <name evidence="4" type="ORF">NUH88_19710</name>
</gene>
<evidence type="ECO:0000256" key="1">
    <source>
        <dbReference type="ARBA" id="ARBA00023002"/>
    </source>
</evidence>
<dbReference type="Pfam" id="PF02826">
    <property type="entry name" value="2-Hacid_dh_C"/>
    <property type="match status" value="1"/>
</dbReference>
<keyword evidence="1" id="KW-0560">Oxidoreductase</keyword>
<evidence type="ECO:0000256" key="2">
    <source>
        <dbReference type="ARBA" id="ARBA00023027"/>
    </source>
</evidence>
<keyword evidence="2" id="KW-0520">NAD</keyword>
<dbReference type="SUPFAM" id="SSF51735">
    <property type="entry name" value="NAD(P)-binding Rossmann-fold domains"/>
    <property type="match status" value="1"/>
</dbReference>
<dbReference type="PROSITE" id="PS00671">
    <property type="entry name" value="D_2_HYDROXYACID_DH_3"/>
    <property type="match status" value="1"/>
</dbReference>
<reference evidence="4" key="1">
    <citation type="submission" date="2022-08" db="EMBL/GenBank/DDBJ databases">
        <title>Nisaea acidiphila sp. nov., isolated from a marine algal debris and emended description of the genus Nisaea Urios et al. 2008.</title>
        <authorList>
            <person name="Kwon K."/>
        </authorList>
    </citation>
    <scope>NUCLEOTIDE SEQUENCE</scope>
    <source>
        <strain evidence="4">MEBiC11861</strain>
    </source>
</reference>
<dbReference type="InterPro" id="IPR036291">
    <property type="entry name" value="NAD(P)-bd_dom_sf"/>
</dbReference>
<feature type="domain" description="D-isomer specific 2-hydroxyacid dehydrogenase NAD-binding" evidence="3">
    <location>
        <begin position="120"/>
        <end position="291"/>
    </location>
</feature>
<keyword evidence="5" id="KW-1185">Reference proteome</keyword>
<accession>A0A9J7AR01</accession>
<dbReference type="Gene3D" id="3.40.50.720">
    <property type="entry name" value="NAD(P)-binding Rossmann-like Domain"/>
    <property type="match status" value="2"/>
</dbReference>
<organism evidence="4 5">
    <name type="scientific">Nisaea acidiphila</name>
    <dbReference type="NCBI Taxonomy" id="1862145"/>
    <lineage>
        <taxon>Bacteria</taxon>
        <taxon>Pseudomonadati</taxon>
        <taxon>Pseudomonadota</taxon>
        <taxon>Alphaproteobacteria</taxon>
        <taxon>Rhodospirillales</taxon>
        <taxon>Thalassobaculaceae</taxon>
        <taxon>Nisaea</taxon>
    </lineage>
</organism>
<evidence type="ECO:0000259" key="3">
    <source>
        <dbReference type="Pfam" id="PF02826"/>
    </source>
</evidence>
<name>A0A9J7AR01_9PROT</name>
<dbReference type="InterPro" id="IPR029753">
    <property type="entry name" value="D-isomer_DH_CS"/>
</dbReference>
<proteinExistence type="predicted"/>
<sequence>MITSVAIYEKTIERLAPRLEALNLDIALVPFTAAGDYRMGGKPVPPEDADIDYLWLSPDLSFDKLVEPALKMALSTRSIGVMQTFNAGLDNPLYKQIAARGVRLCNSDAQAIAISEYVMANVLAAFHPLERRRELQTSGTWEKTPFREISGTNWLIVGFGPIGRNVARRARAFDANVSVIRRSPGAIEGIERVGTLADIEAFLPDADVIVLACALNEETRGMAGTRFFEAAREGSLLVNIGRGGLVDDAALIAALDSGRLSRAVLDVFHQEPLPPSDPLWQHPKLTLTAHTSFNGSGARARWDALFFDNLPRFLRGEALENEVSPGSL</sequence>
<evidence type="ECO:0000313" key="4">
    <source>
        <dbReference type="EMBL" id="UUX49614.1"/>
    </source>
</evidence>
<dbReference type="PANTHER" id="PTHR43333">
    <property type="entry name" value="2-HACID_DH_C DOMAIN-CONTAINING PROTEIN"/>
    <property type="match status" value="1"/>
</dbReference>
<dbReference type="Proteomes" id="UP001060336">
    <property type="component" value="Chromosome"/>
</dbReference>
<dbReference type="KEGG" id="naci:NUH88_19710"/>
<dbReference type="GO" id="GO:0051287">
    <property type="term" value="F:NAD binding"/>
    <property type="evidence" value="ECO:0007669"/>
    <property type="project" value="InterPro"/>
</dbReference>
<dbReference type="AlphaFoldDB" id="A0A9J7AR01"/>
<evidence type="ECO:0000313" key="5">
    <source>
        <dbReference type="Proteomes" id="UP001060336"/>
    </source>
</evidence>
<dbReference type="EMBL" id="CP102480">
    <property type="protein sequence ID" value="UUX49614.1"/>
    <property type="molecule type" value="Genomic_DNA"/>
</dbReference>
<dbReference type="GO" id="GO:0016616">
    <property type="term" value="F:oxidoreductase activity, acting on the CH-OH group of donors, NAD or NADP as acceptor"/>
    <property type="evidence" value="ECO:0007669"/>
    <property type="project" value="UniProtKB-ARBA"/>
</dbReference>
<dbReference type="InterPro" id="IPR006140">
    <property type="entry name" value="D-isomer_DH_NAD-bd"/>
</dbReference>
<dbReference type="RefSeq" id="WP_257768383.1">
    <property type="nucleotide sequence ID" value="NZ_CP102480.1"/>
</dbReference>
<dbReference type="PANTHER" id="PTHR43333:SF1">
    <property type="entry name" value="D-ISOMER SPECIFIC 2-HYDROXYACID DEHYDROGENASE NAD-BINDING DOMAIN-CONTAINING PROTEIN"/>
    <property type="match status" value="1"/>
</dbReference>
<protein>
    <recommendedName>
        <fullName evidence="3">D-isomer specific 2-hydroxyacid dehydrogenase NAD-binding domain-containing protein</fullName>
    </recommendedName>
</protein>